<evidence type="ECO:0000313" key="3">
    <source>
        <dbReference type="Proteomes" id="UP000013047"/>
    </source>
</evidence>
<accession>N6ZZU1</accession>
<proteinExistence type="predicted"/>
<dbReference type="EMBL" id="AMXF01000037">
    <property type="protein sequence ID" value="ENO97659.1"/>
    <property type="molecule type" value="Genomic_DNA"/>
</dbReference>
<evidence type="ECO:0000256" key="1">
    <source>
        <dbReference type="SAM" id="Phobius"/>
    </source>
</evidence>
<feature type="transmembrane region" description="Helical" evidence="1">
    <location>
        <begin position="62"/>
        <end position="82"/>
    </location>
</feature>
<protein>
    <submittedName>
        <fullName evidence="2">Uncharacterized protein</fullName>
    </submittedName>
</protein>
<sequence>MLGAVRRSRGTSSLLADAAWTGFMLRMETFRARESLLDAKAQLDGRPTTGWRRRLGWLRRGAVALLLALLELLWSGLVAVLLPLLIGVVYLVVFVIVAVPLYMALGYFLYRMLVVW</sequence>
<organism evidence="2 3">
    <name type="scientific">Thauera phenylacetica B4P</name>
    <dbReference type="NCBI Taxonomy" id="1234382"/>
    <lineage>
        <taxon>Bacteria</taxon>
        <taxon>Pseudomonadati</taxon>
        <taxon>Pseudomonadota</taxon>
        <taxon>Betaproteobacteria</taxon>
        <taxon>Rhodocyclales</taxon>
        <taxon>Zoogloeaceae</taxon>
        <taxon>Thauera</taxon>
    </lineage>
</organism>
<keyword evidence="1" id="KW-0812">Transmembrane</keyword>
<gene>
    <name evidence="2" type="ORF">C667_07696</name>
</gene>
<keyword evidence="1" id="KW-1133">Transmembrane helix</keyword>
<keyword evidence="3" id="KW-1185">Reference proteome</keyword>
<evidence type="ECO:0000313" key="2">
    <source>
        <dbReference type="EMBL" id="ENO97659.1"/>
    </source>
</evidence>
<comment type="caution">
    <text evidence="2">The sequence shown here is derived from an EMBL/GenBank/DDBJ whole genome shotgun (WGS) entry which is preliminary data.</text>
</comment>
<reference evidence="2 3" key="1">
    <citation type="submission" date="2012-09" db="EMBL/GenBank/DDBJ databases">
        <title>Draft Genome Sequences of 6 Strains from Genus Thauera.</title>
        <authorList>
            <person name="Liu B."/>
            <person name="Shapleigh J.P."/>
            <person name="Frostegard A.H."/>
        </authorList>
    </citation>
    <scope>NUCLEOTIDE SEQUENCE [LARGE SCALE GENOMIC DNA]</scope>
    <source>
        <strain evidence="2 3">B4P</strain>
    </source>
</reference>
<feature type="transmembrane region" description="Helical" evidence="1">
    <location>
        <begin position="88"/>
        <end position="110"/>
    </location>
</feature>
<dbReference type="Proteomes" id="UP000013047">
    <property type="component" value="Unassembled WGS sequence"/>
</dbReference>
<keyword evidence="1" id="KW-0472">Membrane</keyword>
<name>N6ZZU1_9RHOO</name>
<dbReference type="AlphaFoldDB" id="N6ZZU1"/>